<dbReference type="PATRIC" id="fig|1800.3.peg.4778"/>
<dbReference type="AlphaFoldDB" id="A0A0J6VRD9"/>
<name>A0A0J6VRD9_MYCCU</name>
<dbReference type="EMBL" id="JYNX01000062">
    <property type="protein sequence ID" value="KMO72764.1"/>
    <property type="molecule type" value="Genomic_DNA"/>
</dbReference>
<gene>
    <name evidence="2" type="ORF">MCHUDSM44219_04751</name>
</gene>
<dbReference type="Proteomes" id="UP000036176">
    <property type="component" value="Unassembled WGS sequence"/>
</dbReference>
<comment type="caution">
    <text evidence="2">The sequence shown here is derived from an EMBL/GenBank/DDBJ whole genome shotgun (WGS) entry which is preliminary data.</text>
</comment>
<feature type="signal peptide" evidence="1">
    <location>
        <begin position="1"/>
        <end position="27"/>
    </location>
</feature>
<evidence type="ECO:0008006" key="4">
    <source>
        <dbReference type="Google" id="ProtNLM"/>
    </source>
</evidence>
<organism evidence="2 3">
    <name type="scientific">Mycolicibacterium chubuense</name>
    <name type="common">Mycobacterium chubuense</name>
    <dbReference type="NCBI Taxonomy" id="1800"/>
    <lineage>
        <taxon>Bacteria</taxon>
        <taxon>Bacillati</taxon>
        <taxon>Actinomycetota</taxon>
        <taxon>Actinomycetes</taxon>
        <taxon>Mycobacteriales</taxon>
        <taxon>Mycobacteriaceae</taxon>
        <taxon>Mycolicibacterium</taxon>
    </lineage>
</organism>
<evidence type="ECO:0000313" key="3">
    <source>
        <dbReference type="Proteomes" id="UP000036176"/>
    </source>
</evidence>
<reference evidence="2 3" key="1">
    <citation type="journal article" date="2015" name="Genome Biol. Evol.">
        <title>Characterization of Three Mycobacterium spp. with Potential Use in Bioremediation by Genome Sequencing and Comparative Genomics.</title>
        <authorList>
            <person name="Das S."/>
            <person name="Pettersson B.M."/>
            <person name="Behra P.R."/>
            <person name="Ramesh M."/>
            <person name="Dasgupta S."/>
            <person name="Bhattacharya A."/>
            <person name="Kirsebom L.A."/>
        </authorList>
    </citation>
    <scope>NUCLEOTIDE SEQUENCE [LARGE SCALE GENOMIC DNA]</scope>
    <source>
        <strain evidence="2 3">DSM 44219</strain>
    </source>
</reference>
<dbReference type="OrthoDB" id="4628477at2"/>
<keyword evidence="1" id="KW-0732">Signal</keyword>
<evidence type="ECO:0000313" key="2">
    <source>
        <dbReference type="EMBL" id="KMO72764.1"/>
    </source>
</evidence>
<sequence length="156" mass="15493" precursor="true">MVCDVLTRILIGVAAAAVCAAPAVASADPSPLNVNALPPINPQPFASPDGAWYSFAAPGGVTCVMDRQTGSYGCNGSLPGAPGGANVVTGWAGGPPGFGHANGPMYGTTANPLPLPANTRMSFRTVSCGTDGVITSCTNTVDQSGFVISPTGSYAY</sequence>
<evidence type="ECO:0000256" key="1">
    <source>
        <dbReference type="SAM" id="SignalP"/>
    </source>
</evidence>
<accession>A0A0J6VRD9</accession>
<feature type="chain" id="PRO_5005283457" description="Secreted protein" evidence="1">
    <location>
        <begin position="28"/>
        <end position="156"/>
    </location>
</feature>
<keyword evidence="3" id="KW-1185">Reference proteome</keyword>
<protein>
    <recommendedName>
        <fullName evidence="4">Secreted protein</fullName>
    </recommendedName>
</protein>
<proteinExistence type="predicted"/>